<organism evidence="4 5">
    <name type="scientific">Steroidobacter gossypii</name>
    <dbReference type="NCBI Taxonomy" id="2805490"/>
    <lineage>
        <taxon>Bacteria</taxon>
        <taxon>Pseudomonadati</taxon>
        <taxon>Pseudomonadota</taxon>
        <taxon>Gammaproteobacteria</taxon>
        <taxon>Steroidobacterales</taxon>
        <taxon>Steroidobacteraceae</taxon>
        <taxon>Steroidobacter</taxon>
    </lineage>
</organism>
<dbReference type="SUPFAM" id="SSF69304">
    <property type="entry name" value="Tricorn protease N-terminal domain"/>
    <property type="match status" value="2"/>
</dbReference>
<dbReference type="RefSeq" id="WP_203170970.1">
    <property type="nucleotide sequence ID" value="NZ_JAEVLS010000010.1"/>
</dbReference>
<dbReference type="Pfam" id="PF01979">
    <property type="entry name" value="Amidohydro_1"/>
    <property type="match status" value="1"/>
</dbReference>
<feature type="signal peptide" evidence="2">
    <location>
        <begin position="1"/>
        <end position="21"/>
    </location>
</feature>
<reference evidence="4 5" key="1">
    <citation type="journal article" date="2021" name="Int. J. Syst. Evol. Microbiol.">
        <title>Steroidobacter gossypii sp. nov., isolated from soil of cotton cropping field.</title>
        <authorList>
            <person name="Huang R."/>
            <person name="Yang S."/>
            <person name="Zhen C."/>
            <person name="Liu W."/>
        </authorList>
    </citation>
    <scope>NUCLEOTIDE SEQUENCE [LARGE SCALE GENOMIC DNA]</scope>
    <source>
        <strain evidence="4 5">S1-65</strain>
    </source>
</reference>
<dbReference type="EMBL" id="JAEVLS010000010">
    <property type="protein sequence ID" value="MBM0108798.1"/>
    <property type="molecule type" value="Genomic_DNA"/>
</dbReference>
<comment type="caution">
    <text evidence="4">The sequence shown here is derived from an EMBL/GenBank/DDBJ whole genome shotgun (WGS) entry which is preliminary data.</text>
</comment>
<dbReference type="PANTHER" id="PTHR36842:SF1">
    <property type="entry name" value="PROTEIN TOLB"/>
    <property type="match status" value="1"/>
</dbReference>
<keyword evidence="2" id="KW-0732">Signal</keyword>
<dbReference type="Pfam" id="PF07676">
    <property type="entry name" value="PD40"/>
    <property type="match status" value="4"/>
</dbReference>
<keyword evidence="5" id="KW-1185">Reference proteome</keyword>
<dbReference type="Gene3D" id="2.130.10.10">
    <property type="entry name" value="YVTN repeat-like/Quinoprotein amine dehydrogenase"/>
    <property type="match status" value="1"/>
</dbReference>
<feature type="chain" id="PRO_5045480701" evidence="2">
    <location>
        <begin position="22"/>
        <end position="1074"/>
    </location>
</feature>
<evidence type="ECO:0000256" key="2">
    <source>
        <dbReference type="SAM" id="SignalP"/>
    </source>
</evidence>
<accession>A0ABS1X6F2</accession>
<dbReference type="Gene3D" id="3.40.50.10910">
    <property type="entry name" value="Amidohydrolase"/>
    <property type="match status" value="1"/>
</dbReference>
<evidence type="ECO:0000259" key="3">
    <source>
        <dbReference type="Pfam" id="PF01979"/>
    </source>
</evidence>
<dbReference type="SUPFAM" id="SSF51338">
    <property type="entry name" value="Composite domain of metallo-dependent hydrolases"/>
    <property type="match status" value="1"/>
</dbReference>
<dbReference type="Gene3D" id="1.20.58.520">
    <property type="entry name" value="Amidohydrolase"/>
    <property type="match status" value="1"/>
</dbReference>
<proteinExistence type="inferred from homology"/>
<dbReference type="SUPFAM" id="SSF51556">
    <property type="entry name" value="Metallo-dependent hydrolases"/>
    <property type="match status" value="1"/>
</dbReference>
<dbReference type="Gene3D" id="2.30.40.10">
    <property type="entry name" value="Urease, subunit C, domain 1"/>
    <property type="match status" value="1"/>
</dbReference>
<dbReference type="PANTHER" id="PTHR36842">
    <property type="entry name" value="PROTEIN TOLB HOMOLOG"/>
    <property type="match status" value="1"/>
</dbReference>
<dbReference type="InterPro" id="IPR011059">
    <property type="entry name" value="Metal-dep_hydrolase_composite"/>
</dbReference>
<dbReference type="InterPro" id="IPR006680">
    <property type="entry name" value="Amidohydro-rel"/>
</dbReference>
<gene>
    <name evidence="4" type="ORF">JM946_29045</name>
</gene>
<evidence type="ECO:0000313" key="4">
    <source>
        <dbReference type="EMBL" id="MBM0108798.1"/>
    </source>
</evidence>
<protein>
    <submittedName>
        <fullName evidence="4">PD40 domain-containing protein</fullName>
    </submittedName>
</protein>
<dbReference type="InterPro" id="IPR011042">
    <property type="entry name" value="6-blade_b-propeller_TolB-like"/>
</dbReference>
<sequence>MSRSRILLGALLATLAAAANAAEQAKKTWDVNAPPGERREIPIDVRSGTWISVDVSPDGSHVLFDLLGDLYELPIAGGEAKSLTSGLAWDMQPRYSPDGNTIVFTSDRGGGDNLWLMDRNGNALRQLTKEDFRLLNDPAWHPNGRYIAGRKHFTTRRSLGTGEIWLYNLDGGDGVQLVKRPSEDYQKELGEPTFSPDGKFLYYTQNATPGDRFIYAQDVNSEVFAIKRVELASGETSSAVTGAGGAVRPTPSPDGRYLAFIRRLRTPEALKTALYTQDLRSGEIQLRYADLDRDMQETWAVNGLYPRMDWTPDSKSIVFWAGGGIKRLDIATQAVQDIPFHVTGSRASIAPPRFQVEVAPDQVEARMVRFATVSPNGQRVVYESFGRLWIRDVNGGTPRQLTSDAGDAFELFPSWSRDGKQIVFVRWTDATLGAIHVVGAGGGKSRAVTKQPGHYYQPRFTPRGDAIVVQRSAGGDLTSPTWTKEPGLYRVPSSGGELEKLTDKGRNPHFVDGSDRIYFTEDADQAKEAEPAHQFVSVDARGKDRRVHARSNYASRIEISPNGEYLAFRENFNVYVVPMPPGGQLDLSPKTKSVRVLRASEIGGEYLNWTDGDTLTYTLGPDLYRSEMSALFAKPAAANGEAAPVYGQRIANLGSSRPADKPSGVVALTGARIVTMQGDQVIDNGVIIIRDNRITAVGAANSVQIPAEAKKLDLAGKTVMPGLIDIHAHGPQGVDDIIPQQNWSAIAHLGLGVTTVHDPSNNATEIFAAAEYQRAGLVFAPRTFSTGDVVYGARSEGLAHIDTIEDARHHIKRLKAQGAISVKNYNQPRRDQRQMVVTAARENGMMVVAEGGSLYPMDMNLIADGNTGLEHNNPPQRFYDDVLQYWPRTGVAYTPTLVVTYGGPGAEFLFYQESEVWAHPLLSRYVPPQVVQPRSVRRQMAPKTDYQPVFDSAANAKRLMELGVSVHIGAHGQREGLGSHWEMWAFVMGGMSPMQALQTATINPARYMGMDKDLGSIEPGKLADLLILDGNPLQDIRVTDDIAYVILNGRIYEGGTLAEQLTGNRKLAPLYWQK</sequence>
<dbReference type="InterPro" id="IPR015943">
    <property type="entry name" value="WD40/YVTN_repeat-like_dom_sf"/>
</dbReference>
<evidence type="ECO:0000313" key="5">
    <source>
        <dbReference type="Proteomes" id="UP000661077"/>
    </source>
</evidence>
<dbReference type="Gene3D" id="2.120.10.30">
    <property type="entry name" value="TolB, C-terminal domain"/>
    <property type="match status" value="2"/>
</dbReference>
<feature type="domain" description="Amidohydrolase-related" evidence="3">
    <location>
        <begin position="718"/>
        <end position="1051"/>
    </location>
</feature>
<comment type="similarity">
    <text evidence="1">Belongs to the TolB family.</text>
</comment>
<evidence type="ECO:0000256" key="1">
    <source>
        <dbReference type="ARBA" id="ARBA00009820"/>
    </source>
</evidence>
<dbReference type="Proteomes" id="UP000661077">
    <property type="component" value="Unassembled WGS sequence"/>
</dbReference>
<dbReference type="InterPro" id="IPR032466">
    <property type="entry name" value="Metal_Hydrolase"/>
</dbReference>
<dbReference type="InterPro" id="IPR011659">
    <property type="entry name" value="WD40"/>
</dbReference>
<name>A0ABS1X6F2_9GAMM</name>
<dbReference type="Gene3D" id="3.30.110.90">
    <property type="entry name" value="Amidohydrolase"/>
    <property type="match status" value="1"/>
</dbReference>